<evidence type="ECO:0000313" key="10">
    <source>
        <dbReference type="Proteomes" id="UP000759131"/>
    </source>
</evidence>
<dbReference type="PANTHER" id="PTHR45848:SF4">
    <property type="entry name" value="DUAL SPECIFICITY PROTEIN PHOSPHATASE 12"/>
    <property type="match status" value="1"/>
</dbReference>
<evidence type="ECO:0000256" key="1">
    <source>
        <dbReference type="ARBA" id="ARBA00008601"/>
    </source>
</evidence>
<dbReference type="PROSITE" id="PS50054">
    <property type="entry name" value="TYR_PHOSPHATASE_DUAL"/>
    <property type="match status" value="1"/>
</dbReference>
<dbReference type="PROSITE" id="PS00383">
    <property type="entry name" value="TYR_PHOSPHATASE_1"/>
    <property type="match status" value="1"/>
</dbReference>
<evidence type="ECO:0000259" key="7">
    <source>
        <dbReference type="PROSITE" id="PS50054"/>
    </source>
</evidence>
<feature type="domain" description="Tyrosine-protein phosphatase" evidence="7">
    <location>
        <begin position="16"/>
        <end position="159"/>
    </location>
</feature>
<dbReference type="SMART" id="SM00195">
    <property type="entry name" value="DSPc"/>
    <property type="match status" value="1"/>
</dbReference>
<dbReference type="CDD" id="cd14498">
    <property type="entry name" value="DSP"/>
    <property type="match status" value="1"/>
</dbReference>
<dbReference type="InterPro" id="IPR016130">
    <property type="entry name" value="Tyr_Pase_AS"/>
</dbReference>
<dbReference type="InterPro" id="IPR029021">
    <property type="entry name" value="Prot-tyrosine_phosphatase-like"/>
</dbReference>
<feature type="active site" description="Phosphocysteine intermediate" evidence="5">
    <location>
        <position position="103"/>
    </location>
</feature>
<name>A0A7R9KBX5_9ACAR</name>
<reference evidence="9" key="1">
    <citation type="submission" date="2020-11" db="EMBL/GenBank/DDBJ databases">
        <authorList>
            <person name="Tran Van P."/>
        </authorList>
    </citation>
    <scope>NUCLEOTIDE SEQUENCE</scope>
</reference>
<dbReference type="PANTHER" id="PTHR45848">
    <property type="entry name" value="DUAL SPECIFICITY PROTEIN PHOSPHATASE 12 FAMILY MEMBER"/>
    <property type="match status" value="1"/>
</dbReference>
<keyword evidence="10" id="KW-1185">Reference proteome</keyword>
<sequence>MMMDGMQISHNPHHRDIDKIDEWLYLGNQYGATNAQTLSALHITDILTVMSAPIDAAQRIAGIRYHHIAAEDNSSQDLLSHFNRAYDTIEGCRRLGCSILVHCRVGVSRSATIIIGYIMRKRRQPLYLALEWVKTRRPIIHPNREFKSQLRLFERMGYRLNANNRQFRELLLRVYANRQRLDEYFERRAIVESQTPDLAYGQQLVCKDCGFALFSQIHIHRDYEEIHSRSESSSSGEASTAAPVAGKMGNDSKCQRIYIEPQEWMAWELSQCQHSYGMVKCRCDALVAEYDVWTPGALATPDRLPATPQRHHCFKIRVLDKSFKFENNSIFIFDTNNNSRFNFR</sequence>
<gene>
    <name evidence="9" type="ORF">OSB1V03_LOCUS543</name>
</gene>
<dbReference type="InterPro" id="IPR016278">
    <property type="entry name" value="DUSP12"/>
</dbReference>
<dbReference type="EMBL" id="OC854688">
    <property type="protein sequence ID" value="CAD7620047.1"/>
    <property type="molecule type" value="Genomic_DNA"/>
</dbReference>
<proteinExistence type="inferred from homology"/>
<comment type="similarity">
    <text evidence="1">Belongs to the protein-tyrosine phosphatase family. Non-receptor class dual specificity subfamily.</text>
</comment>
<organism evidence="9">
    <name type="scientific">Medioppia subpectinata</name>
    <dbReference type="NCBI Taxonomy" id="1979941"/>
    <lineage>
        <taxon>Eukaryota</taxon>
        <taxon>Metazoa</taxon>
        <taxon>Ecdysozoa</taxon>
        <taxon>Arthropoda</taxon>
        <taxon>Chelicerata</taxon>
        <taxon>Arachnida</taxon>
        <taxon>Acari</taxon>
        <taxon>Acariformes</taxon>
        <taxon>Sarcoptiformes</taxon>
        <taxon>Oribatida</taxon>
        <taxon>Brachypylina</taxon>
        <taxon>Oppioidea</taxon>
        <taxon>Oppiidae</taxon>
        <taxon>Medioppia</taxon>
    </lineage>
</organism>
<dbReference type="PROSITE" id="PS50056">
    <property type="entry name" value="TYR_PHOSPHATASE_2"/>
    <property type="match status" value="1"/>
</dbReference>
<evidence type="ECO:0000256" key="5">
    <source>
        <dbReference type="PIRSR" id="PIRSR000941-50"/>
    </source>
</evidence>
<dbReference type="EMBL" id="CAJPIZ010000113">
    <property type="protein sequence ID" value="CAG2100477.1"/>
    <property type="molecule type" value="Genomic_DNA"/>
</dbReference>
<dbReference type="EC" id="3.1.3.48" evidence="2"/>
<feature type="region of interest" description="Disordered" evidence="6">
    <location>
        <begin position="228"/>
        <end position="248"/>
    </location>
</feature>
<dbReference type="InterPro" id="IPR000387">
    <property type="entry name" value="Tyr_Pase_dom"/>
</dbReference>
<evidence type="ECO:0000256" key="6">
    <source>
        <dbReference type="SAM" id="MobiDB-lite"/>
    </source>
</evidence>
<evidence type="ECO:0000256" key="3">
    <source>
        <dbReference type="ARBA" id="ARBA00022801"/>
    </source>
</evidence>
<dbReference type="Pfam" id="PF00782">
    <property type="entry name" value="DSPc"/>
    <property type="match status" value="1"/>
</dbReference>
<dbReference type="GO" id="GO:0008138">
    <property type="term" value="F:protein tyrosine/serine/threonine phosphatase activity"/>
    <property type="evidence" value="ECO:0007669"/>
    <property type="project" value="InterPro"/>
</dbReference>
<evidence type="ECO:0000313" key="9">
    <source>
        <dbReference type="EMBL" id="CAD7620047.1"/>
    </source>
</evidence>
<dbReference type="PIRSF" id="PIRSF000941">
    <property type="entry name" value="DUSP12"/>
    <property type="match status" value="1"/>
</dbReference>
<dbReference type="GO" id="GO:0004725">
    <property type="term" value="F:protein tyrosine phosphatase activity"/>
    <property type="evidence" value="ECO:0007669"/>
    <property type="project" value="UniProtKB-EC"/>
</dbReference>
<dbReference type="InterPro" id="IPR000340">
    <property type="entry name" value="Dual-sp_phosphatase_cat-dom"/>
</dbReference>
<dbReference type="AlphaFoldDB" id="A0A7R9KBX5"/>
<dbReference type="Proteomes" id="UP000759131">
    <property type="component" value="Unassembled WGS sequence"/>
</dbReference>
<keyword evidence="3" id="KW-0378">Hydrolase</keyword>
<feature type="domain" description="Tyrosine specific protein phosphatases" evidence="8">
    <location>
        <begin position="76"/>
        <end position="138"/>
    </location>
</feature>
<dbReference type="InterPro" id="IPR020422">
    <property type="entry name" value="TYR_PHOSPHATASE_DUAL_dom"/>
</dbReference>
<keyword evidence="4" id="KW-0904">Protein phosphatase</keyword>
<accession>A0A7R9KBX5</accession>
<protein>
    <recommendedName>
        <fullName evidence="2">protein-tyrosine-phosphatase</fullName>
        <ecNumber evidence="2">3.1.3.48</ecNumber>
    </recommendedName>
</protein>
<dbReference type="SUPFAM" id="SSF52799">
    <property type="entry name" value="(Phosphotyrosine protein) phosphatases II"/>
    <property type="match status" value="1"/>
</dbReference>
<evidence type="ECO:0000256" key="4">
    <source>
        <dbReference type="ARBA" id="ARBA00022912"/>
    </source>
</evidence>
<dbReference type="OrthoDB" id="10252009at2759"/>
<evidence type="ECO:0000259" key="8">
    <source>
        <dbReference type="PROSITE" id="PS50056"/>
    </source>
</evidence>
<evidence type="ECO:0000256" key="2">
    <source>
        <dbReference type="ARBA" id="ARBA00013064"/>
    </source>
</evidence>
<dbReference type="Gene3D" id="3.90.190.10">
    <property type="entry name" value="Protein tyrosine phosphatase superfamily"/>
    <property type="match status" value="1"/>
</dbReference>